<evidence type="ECO:0000256" key="1">
    <source>
        <dbReference type="SAM" id="Phobius"/>
    </source>
</evidence>
<dbReference type="Proteomes" id="UP000095283">
    <property type="component" value="Unplaced"/>
</dbReference>
<evidence type="ECO:0000313" key="3">
    <source>
        <dbReference type="WBParaSite" id="Hba_10453"/>
    </source>
</evidence>
<sequence length="61" mass="7237">MRLYIRDNVFNSPLLMLNTFQDCGCFVLFGLCSLQIVKYMFHWDYTYTVNFAVTLILSENN</sequence>
<feature type="transmembrane region" description="Helical" evidence="1">
    <location>
        <begin position="20"/>
        <end position="41"/>
    </location>
</feature>
<keyword evidence="1" id="KW-0472">Membrane</keyword>
<dbReference type="WBParaSite" id="Hba_10453">
    <property type="protein sequence ID" value="Hba_10453"/>
    <property type="gene ID" value="Hba_10453"/>
</dbReference>
<keyword evidence="1" id="KW-0812">Transmembrane</keyword>
<keyword evidence="1" id="KW-1133">Transmembrane helix</keyword>
<proteinExistence type="predicted"/>
<evidence type="ECO:0000313" key="2">
    <source>
        <dbReference type="Proteomes" id="UP000095283"/>
    </source>
</evidence>
<protein>
    <submittedName>
        <fullName evidence="3">Uncharacterized protein</fullName>
    </submittedName>
</protein>
<organism evidence="2 3">
    <name type="scientific">Heterorhabditis bacteriophora</name>
    <name type="common">Entomopathogenic nematode worm</name>
    <dbReference type="NCBI Taxonomy" id="37862"/>
    <lineage>
        <taxon>Eukaryota</taxon>
        <taxon>Metazoa</taxon>
        <taxon>Ecdysozoa</taxon>
        <taxon>Nematoda</taxon>
        <taxon>Chromadorea</taxon>
        <taxon>Rhabditida</taxon>
        <taxon>Rhabditina</taxon>
        <taxon>Rhabditomorpha</taxon>
        <taxon>Strongyloidea</taxon>
        <taxon>Heterorhabditidae</taxon>
        <taxon>Heterorhabditis</taxon>
    </lineage>
</organism>
<name>A0A1I7WZ71_HETBA</name>
<dbReference type="AlphaFoldDB" id="A0A1I7WZ71"/>
<keyword evidence="2" id="KW-1185">Reference proteome</keyword>
<reference evidence="3" key="1">
    <citation type="submission" date="2016-11" db="UniProtKB">
        <authorList>
            <consortium name="WormBaseParasite"/>
        </authorList>
    </citation>
    <scope>IDENTIFICATION</scope>
</reference>
<accession>A0A1I7WZ71</accession>